<reference evidence="2 3" key="1">
    <citation type="submission" date="2018-03" db="EMBL/GenBank/DDBJ databases">
        <authorList>
            <person name="Keele B.F."/>
        </authorList>
    </citation>
    <scope>NUCLEOTIDE SEQUENCE [LARGE SCALE GENOMIC DNA]</scope>
    <source>
        <strain evidence="2 3">IB-3</strain>
    </source>
</reference>
<evidence type="ECO:0000259" key="1">
    <source>
        <dbReference type="Pfam" id="PF12146"/>
    </source>
</evidence>
<keyword evidence="2" id="KW-0378">Hydrolase</keyword>
<dbReference type="SUPFAM" id="SSF53474">
    <property type="entry name" value="alpha/beta-Hydrolases"/>
    <property type="match status" value="1"/>
</dbReference>
<accession>A0A2R7YU92</accession>
<name>A0A2R7YU92_9ACTN</name>
<sequence length="317" mass="35669">MPGAATTDVLGRPYTRETIELPDDAEGPVVATLVRKPTRKRRGRAVLHVHGFADYFFQREYAEWWTERGYTFYALDLRKYGRSILPHQTPNFVEDLAEYYPEIDAAWQRITERDGHDAVVISAHSTGGLTMPLWAHDQQPTELTAMVLNSPWLDLQGAGWLRNPATRAALDQLGARQPRRTIPRRVDTTYGRALHVSGGGEFDYNLDWKPLESWPVHAGWLRAIRRGHDRVHRGIDVPAPVLVLSSKVSGTAATPGAVDSADLVLDVTQIRRWASSLGRHVTSIAVDGARHDMVLSVPEVRPRVYAEVDRWLTAYVE</sequence>
<proteinExistence type="predicted"/>
<keyword evidence="3" id="KW-1185">Reference proteome</keyword>
<dbReference type="Pfam" id="PF12146">
    <property type="entry name" value="Hydrolase_4"/>
    <property type="match status" value="1"/>
</dbReference>
<comment type="caution">
    <text evidence="2">The sequence shown here is derived from an EMBL/GenBank/DDBJ whole genome shotgun (WGS) entry which is preliminary data.</text>
</comment>
<evidence type="ECO:0000313" key="3">
    <source>
        <dbReference type="Proteomes" id="UP000244867"/>
    </source>
</evidence>
<dbReference type="Proteomes" id="UP000244867">
    <property type="component" value="Unassembled WGS sequence"/>
</dbReference>
<gene>
    <name evidence="2" type="ORF">C7S10_15400</name>
</gene>
<protein>
    <submittedName>
        <fullName evidence="2">Alpha/beta hydrolase</fullName>
    </submittedName>
</protein>
<dbReference type="AlphaFoldDB" id="A0A2R7YU92"/>
<organism evidence="2 3">
    <name type="scientific">Nocardioides currus</name>
    <dbReference type="NCBI Taxonomy" id="2133958"/>
    <lineage>
        <taxon>Bacteria</taxon>
        <taxon>Bacillati</taxon>
        <taxon>Actinomycetota</taxon>
        <taxon>Actinomycetes</taxon>
        <taxon>Propionibacteriales</taxon>
        <taxon>Nocardioidaceae</taxon>
        <taxon>Nocardioides</taxon>
    </lineage>
</organism>
<dbReference type="Gene3D" id="3.40.50.1820">
    <property type="entry name" value="alpha/beta hydrolase"/>
    <property type="match status" value="1"/>
</dbReference>
<feature type="domain" description="Serine aminopeptidase S33" evidence="1">
    <location>
        <begin position="44"/>
        <end position="247"/>
    </location>
</feature>
<dbReference type="InterPro" id="IPR051044">
    <property type="entry name" value="MAG_DAG_Lipase"/>
</dbReference>
<dbReference type="OrthoDB" id="9801217at2"/>
<dbReference type="RefSeq" id="WP_108345337.1">
    <property type="nucleotide sequence ID" value="NZ_PYXZ01000007.1"/>
</dbReference>
<dbReference type="PANTHER" id="PTHR11614">
    <property type="entry name" value="PHOSPHOLIPASE-RELATED"/>
    <property type="match status" value="1"/>
</dbReference>
<dbReference type="InterPro" id="IPR022742">
    <property type="entry name" value="Hydrolase_4"/>
</dbReference>
<dbReference type="GO" id="GO:0016787">
    <property type="term" value="F:hydrolase activity"/>
    <property type="evidence" value="ECO:0007669"/>
    <property type="project" value="UniProtKB-KW"/>
</dbReference>
<dbReference type="InterPro" id="IPR029058">
    <property type="entry name" value="AB_hydrolase_fold"/>
</dbReference>
<evidence type="ECO:0000313" key="2">
    <source>
        <dbReference type="EMBL" id="PUA79947.1"/>
    </source>
</evidence>
<dbReference type="EMBL" id="PYXZ01000007">
    <property type="protein sequence ID" value="PUA79947.1"/>
    <property type="molecule type" value="Genomic_DNA"/>
</dbReference>